<dbReference type="PANTHER" id="PTHR33490:SF3">
    <property type="entry name" value="CONSERVED INTEGRAL MEMBRANE PROTEIN"/>
    <property type="match status" value="1"/>
</dbReference>
<dbReference type="AlphaFoldDB" id="A0A0S8GDZ9"/>
<dbReference type="Proteomes" id="UP000051096">
    <property type="component" value="Unassembled WGS sequence"/>
</dbReference>
<accession>A0A0S8GDZ9</accession>
<gene>
    <name evidence="2" type="ORF">AMJ87_07515</name>
</gene>
<evidence type="ECO:0000313" key="3">
    <source>
        <dbReference type="Proteomes" id="UP000051096"/>
    </source>
</evidence>
<dbReference type="InterPro" id="IPR038765">
    <property type="entry name" value="Papain-like_cys_pep_sf"/>
</dbReference>
<dbReference type="SMART" id="SM00460">
    <property type="entry name" value="TGc"/>
    <property type="match status" value="1"/>
</dbReference>
<dbReference type="EMBL" id="LJUO01000067">
    <property type="protein sequence ID" value="KPK71253.1"/>
    <property type="molecule type" value="Genomic_DNA"/>
</dbReference>
<feature type="domain" description="Transglutaminase-like" evidence="1">
    <location>
        <begin position="389"/>
        <end position="449"/>
    </location>
</feature>
<dbReference type="Pfam" id="PF01841">
    <property type="entry name" value="Transglut_core"/>
    <property type="match status" value="1"/>
</dbReference>
<proteinExistence type="predicted"/>
<sequence>MKKIVGTVVVVAILAITVYLITQIPRPVKEAEIAVEENIQSDITEEWLGIFIQGQRIGYSFTKIARTPTGLTIENRSLMTLVMMTEQRTLQTHTYAHTDSDYTLKDFILEITTAGHATKIEGTIRDREMTLTSYSHGVPQVQTKTLKEKPYIPDVLKEIIKQKNLQSGDEISIPYFDPTTQSSDTAHIRVGDREVVNVLGTNVTGTRVDVDYMGIHSMLWLDDNYTRIKESVPAMGMEMIPLSREQALAEIEPAEAFDLLSFFAVKLNTPIPHPTTLAYLKLSLENISIENLDIENDFQHIRAHDPAIIEIYRAQVDDLPDHTLPFAEHTAFLEPSVYIQCQNEEIIKAARDLVGNERNAKRAAEKLVHGVYRLIKKNPTASLPSALDVLRTKEGDCNEHSILFTAFARSIGLPTKIYVGLVNLDGSSYFYHAWCAVWLGKWVPVDPTFDQFPADVGHLTLKQGELAEQAKVLQVVGKLRINVLEYIPQ</sequence>
<name>A0A0S8GDZ9_UNCW3</name>
<organism evidence="2 3">
    <name type="scientific">candidate division WOR_3 bacterium SM23_60</name>
    <dbReference type="NCBI Taxonomy" id="1703780"/>
    <lineage>
        <taxon>Bacteria</taxon>
        <taxon>Bacteria division WOR-3</taxon>
    </lineage>
</organism>
<dbReference type="Gene3D" id="3.10.620.30">
    <property type="match status" value="1"/>
</dbReference>
<dbReference type="SUPFAM" id="SSF54001">
    <property type="entry name" value="Cysteine proteinases"/>
    <property type="match status" value="1"/>
</dbReference>
<evidence type="ECO:0000313" key="2">
    <source>
        <dbReference type="EMBL" id="KPK71253.1"/>
    </source>
</evidence>
<reference evidence="2 3" key="1">
    <citation type="journal article" date="2015" name="Microbiome">
        <title>Genomic resolution of linkages in carbon, nitrogen, and sulfur cycling among widespread estuary sediment bacteria.</title>
        <authorList>
            <person name="Baker B.J."/>
            <person name="Lazar C.S."/>
            <person name="Teske A.P."/>
            <person name="Dick G.J."/>
        </authorList>
    </citation>
    <scope>NUCLEOTIDE SEQUENCE [LARGE SCALE GENOMIC DNA]</scope>
    <source>
        <strain evidence="2">SM23_60</strain>
    </source>
</reference>
<dbReference type="InterPro" id="IPR002931">
    <property type="entry name" value="Transglutaminase-like"/>
</dbReference>
<comment type="caution">
    <text evidence="2">The sequence shown here is derived from an EMBL/GenBank/DDBJ whole genome shotgun (WGS) entry which is preliminary data.</text>
</comment>
<evidence type="ECO:0000259" key="1">
    <source>
        <dbReference type="SMART" id="SM00460"/>
    </source>
</evidence>
<dbReference type="PANTHER" id="PTHR33490">
    <property type="entry name" value="BLR5614 PROTEIN-RELATED"/>
    <property type="match status" value="1"/>
</dbReference>
<protein>
    <recommendedName>
        <fullName evidence="1">Transglutaminase-like domain-containing protein</fullName>
    </recommendedName>
</protein>